<evidence type="ECO:0000256" key="1">
    <source>
        <dbReference type="ARBA" id="ARBA00009477"/>
    </source>
</evidence>
<dbReference type="InterPro" id="IPR051909">
    <property type="entry name" value="MFP_Cation_Efflux"/>
</dbReference>
<comment type="similarity">
    <text evidence="1">Belongs to the membrane fusion protein (MFP) (TC 8.A.1) family.</text>
</comment>
<dbReference type="InterPro" id="IPR058649">
    <property type="entry name" value="CzcB_C"/>
</dbReference>
<keyword evidence="4" id="KW-0472">Membrane</keyword>
<protein>
    <submittedName>
        <fullName evidence="9">Efflux RND transporter periplasmic adaptor subunit</fullName>
    </submittedName>
</protein>
<keyword evidence="2" id="KW-0813">Transport</keyword>
<dbReference type="Gene3D" id="2.40.30.170">
    <property type="match status" value="1"/>
</dbReference>
<dbReference type="InterPro" id="IPR058647">
    <property type="entry name" value="BSH_CzcB-like"/>
</dbReference>
<keyword evidence="4" id="KW-1133">Transmembrane helix</keyword>
<keyword evidence="4" id="KW-0812">Transmembrane</keyword>
<proteinExistence type="inferred from homology"/>
<evidence type="ECO:0000259" key="7">
    <source>
        <dbReference type="Pfam" id="PF25973"/>
    </source>
</evidence>
<name>A0ABR6YJL4_9BURK</name>
<dbReference type="Pfam" id="PF25973">
    <property type="entry name" value="BSH_CzcB"/>
    <property type="match status" value="1"/>
</dbReference>
<dbReference type="PANTHER" id="PTHR30097">
    <property type="entry name" value="CATION EFFLUX SYSTEM PROTEIN CUSB"/>
    <property type="match status" value="1"/>
</dbReference>
<dbReference type="EMBL" id="JACOGC010000001">
    <property type="protein sequence ID" value="MBC3884101.1"/>
    <property type="molecule type" value="Genomic_DNA"/>
</dbReference>
<evidence type="ECO:0000256" key="3">
    <source>
        <dbReference type="SAM" id="MobiDB-lite"/>
    </source>
</evidence>
<dbReference type="InterPro" id="IPR058648">
    <property type="entry name" value="HH_CzcB-like"/>
</dbReference>
<evidence type="ECO:0000256" key="2">
    <source>
        <dbReference type="ARBA" id="ARBA00022448"/>
    </source>
</evidence>
<dbReference type="SUPFAM" id="SSF111369">
    <property type="entry name" value="HlyD-like secretion proteins"/>
    <property type="match status" value="1"/>
</dbReference>
<sequence length="420" mass="44567">MKTNLNKKQAIAIAAIVVVTVLLGALIVGSKQIAVDDDDMPAATKPAKESVTPANSDKPKNPGKDADNKAPQKSLSDDNKIELTDAQIKAAAISILKAGPARIKDVLILPGEIHFNEDKTGHIVPRFAGVVQSVPASLGQQVRKGQVLAVIASVGLSDLRSELLTAQKRLALAATTYEREMKLWEEKISAEQDYLQAQQAMREAQISVHNIQQKLNALGVTQDHADALNLYAVRAPFDGMLIEKHITLGDAVKEDANIFTISDLSTVWADSTVPANSLNLIRVGQSVTVKASAFDGKASGTVSYVSALVGDQTRAAKARITLANPNMAWRPGLYVSIEVTASEIEVPVAVSAEAVQDLNGKPTVFLRTPQGFIAQPVILGRTDGRLTEIVSGLKAGSAYAGNGSFVLKADLGKNTAKDND</sequence>
<keyword evidence="10" id="KW-1185">Reference proteome</keyword>
<dbReference type="Gene3D" id="2.40.420.20">
    <property type="match status" value="1"/>
</dbReference>
<dbReference type="Pfam" id="PF25954">
    <property type="entry name" value="Beta-barrel_RND_2"/>
    <property type="match status" value="1"/>
</dbReference>
<dbReference type="Proteomes" id="UP000613113">
    <property type="component" value="Unassembled WGS sequence"/>
</dbReference>
<evidence type="ECO:0000256" key="4">
    <source>
        <dbReference type="SAM" id="Phobius"/>
    </source>
</evidence>
<feature type="transmembrane region" description="Helical" evidence="4">
    <location>
        <begin position="12"/>
        <end position="30"/>
    </location>
</feature>
<gene>
    <name evidence="9" type="ORF">H8K27_03055</name>
</gene>
<dbReference type="NCBIfam" id="TIGR01730">
    <property type="entry name" value="RND_mfp"/>
    <property type="match status" value="1"/>
</dbReference>
<feature type="domain" description="CusB-like beta-barrel" evidence="6">
    <location>
        <begin position="266"/>
        <end position="342"/>
    </location>
</feature>
<reference evidence="9 10" key="1">
    <citation type="submission" date="2020-08" db="EMBL/GenBank/DDBJ databases">
        <title>Novel species isolated from subtropical streams in China.</title>
        <authorList>
            <person name="Lu H."/>
        </authorList>
    </citation>
    <scope>NUCLEOTIDE SEQUENCE [LARGE SCALE GENOMIC DNA]</scope>
    <source>
        <strain evidence="9 10">FT31W</strain>
    </source>
</reference>
<feature type="domain" description="CzcB-like C-terminal circularly permuted SH3-like" evidence="8">
    <location>
        <begin position="348"/>
        <end position="408"/>
    </location>
</feature>
<evidence type="ECO:0000313" key="9">
    <source>
        <dbReference type="EMBL" id="MBC3884101.1"/>
    </source>
</evidence>
<evidence type="ECO:0000259" key="6">
    <source>
        <dbReference type="Pfam" id="PF25954"/>
    </source>
</evidence>
<dbReference type="RefSeq" id="WP_186861716.1">
    <property type="nucleotide sequence ID" value="NZ_JACOGC010000001.1"/>
</dbReference>
<dbReference type="Pfam" id="PF25975">
    <property type="entry name" value="CzcB_C"/>
    <property type="match status" value="1"/>
</dbReference>
<comment type="caution">
    <text evidence="9">The sequence shown here is derived from an EMBL/GenBank/DDBJ whole genome shotgun (WGS) entry which is preliminary data.</text>
</comment>
<dbReference type="PANTHER" id="PTHR30097:SF4">
    <property type="entry name" value="SLR6042 PROTEIN"/>
    <property type="match status" value="1"/>
</dbReference>
<feature type="domain" description="CzcB-like barrel-sandwich hybrid" evidence="7">
    <location>
        <begin position="120"/>
        <end position="263"/>
    </location>
</feature>
<feature type="compositionally biased region" description="Basic and acidic residues" evidence="3">
    <location>
        <begin position="57"/>
        <end position="78"/>
    </location>
</feature>
<dbReference type="InterPro" id="IPR058792">
    <property type="entry name" value="Beta-barrel_RND_2"/>
</dbReference>
<feature type="domain" description="CzcB-like alpha-helical hairpin" evidence="5">
    <location>
        <begin position="158"/>
        <end position="217"/>
    </location>
</feature>
<feature type="region of interest" description="Disordered" evidence="3">
    <location>
        <begin position="39"/>
        <end position="78"/>
    </location>
</feature>
<evidence type="ECO:0000259" key="5">
    <source>
        <dbReference type="Pfam" id="PF25893"/>
    </source>
</evidence>
<organism evidence="9 10">
    <name type="scientific">Undibacterium griseum</name>
    <dbReference type="NCBI Taxonomy" id="2762295"/>
    <lineage>
        <taxon>Bacteria</taxon>
        <taxon>Pseudomonadati</taxon>
        <taxon>Pseudomonadota</taxon>
        <taxon>Betaproteobacteria</taxon>
        <taxon>Burkholderiales</taxon>
        <taxon>Oxalobacteraceae</taxon>
        <taxon>Undibacterium</taxon>
    </lineage>
</organism>
<accession>A0ABR6YJL4</accession>
<evidence type="ECO:0000259" key="8">
    <source>
        <dbReference type="Pfam" id="PF25975"/>
    </source>
</evidence>
<dbReference type="Pfam" id="PF25893">
    <property type="entry name" value="HH_CzcB"/>
    <property type="match status" value="1"/>
</dbReference>
<dbReference type="Gene3D" id="2.40.50.100">
    <property type="match status" value="1"/>
</dbReference>
<dbReference type="InterPro" id="IPR006143">
    <property type="entry name" value="RND_pump_MFP"/>
</dbReference>
<evidence type="ECO:0000313" key="10">
    <source>
        <dbReference type="Proteomes" id="UP000613113"/>
    </source>
</evidence>